<dbReference type="EMBL" id="CATOUU010000706">
    <property type="protein sequence ID" value="CAI9942749.1"/>
    <property type="molecule type" value="Genomic_DNA"/>
</dbReference>
<dbReference type="Proteomes" id="UP001642409">
    <property type="component" value="Unassembled WGS sequence"/>
</dbReference>
<accession>A0AA86PMP1</accession>
<gene>
    <name evidence="2" type="ORF">HINF_LOCUS30394</name>
    <name evidence="3" type="ORF">HINF_LOCUS53314</name>
    <name evidence="4" type="ORF">HINF_LOCUS60242</name>
    <name evidence="1" type="ORF">HINF_LOCUS6063</name>
</gene>
<evidence type="ECO:0000313" key="2">
    <source>
        <dbReference type="EMBL" id="CAI9942749.1"/>
    </source>
</evidence>
<sequence length="145" mass="17527">MKPKLAKKQYAIFLEEKKQYGNEQTLEEYNNLSAFEKARLTQLAKAEKKRYQTEVQRLTTFFKESESQSIYLADLAFKLFVQKEIKAQSEYQFYSQPTFNSICVTKFQQNYLTWFKEIQKMDKMQQACVELFYDEWKQAKYVSHQ</sequence>
<reference evidence="3 5" key="2">
    <citation type="submission" date="2024-07" db="EMBL/GenBank/DDBJ databases">
        <authorList>
            <person name="Akdeniz Z."/>
        </authorList>
    </citation>
    <scope>NUCLEOTIDE SEQUENCE [LARGE SCALE GENOMIC DNA]</scope>
</reference>
<keyword evidence="5" id="KW-1185">Reference proteome</keyword>
<dbReference type="EMBL" id="CAXDID020000271">
    <property type="protein sequence ID" value="CAL6068052.1"/>
    <property type="molecule type" value="Genomic_DNA"/>
</dbReference>
<dbReference type="EMBL" id="CAXDID020000351">
    <property type="protein sequence ID" value="CAL6081227.1"/>
    <property type="molecule type" value="Genomic_DNA"/>
</dbReference>
<comment type="caution">
    <text evidence="2">The sequence shown here is derived from an EMBL/GenBank/DDBJ whole genome shotgun (WGS) entry which is preliminary data.</text>
</comment>
<evidence type="ECO:0000313" key="4">
    <source>
        <dbReference type="EMBL" id="CAL6081227.1"/>
    </source>
</evidence>
<dbReference type="AlphaFoldDB" id="A0AA86PMP1"/>
<evidence type="ECO:0000313" key="1">
    <source>
        <dbReference type="EMBL" id="CAI9918418.1"/>
    </source>
</evidence>
<name>A0AA86PMP1_9EUKA</name>
<reference evidence="2" key="1">
    <citation type="submission" date="2023-06" db="EMBL/GenBank/DDBJ databases">
        <authorList>
            <person name="Kurt Z."/>
        </authorList>
    </citation>
    <scope>NUCLEOTIDE SEQUENCE</scope>
</reference>
<evidence type="ECO:0000313" key="5">
    <source>
        <dbReference type="Proteomes" id="UP001642409"/>
    </source>
</evidence>
<dbReference type="EMBL" id="CATOUU010000158">
    <property type="protein sequence ID" value="CAI9918418.1"/>
    <property type="molecule type" value="Genomic_DNA"/>
</dbReference>
<organism evidence="2">
    <name type="scientific">Hexamita inflata</name>
    <dbReference type="NCBI Taxonomy" id="28002"/>
    <lineage>
        <taxon>Eukaryota</taxon>
        <taxon>Metamonada</taxon>
        <taxon>Diplomonadida</taxon>
        <taxon>Hexamitidae</taxon>
        <taxon>Hexamitinae</taxon>
        <taxon>Hexamita</taxon>
    </lineage>
</organism>
<proteinExistence type="predicted"/>
<evidence type="ECO:0000313" key="3">
    <source>
        <dbReference type="EMBL" id="CAL6068052.1"/>
    </source>
</evidence>
<protein>
    <submittedName>
        <fullName evidence="3">Hypothetical_protein</fullName>
    </submittedName>
</protein>